<accession>A0A4Y2WMR8</accession>
<organism evidence="1 2">
    <name type="scientific">Araneus ventricosus</name>
    <name type="common">Orbweaver spider</name>
    <name type="synonym">Epeira ventricosa</name>
    <dbReference type="NCBI Taxonomy" id="182803"/>
    <lineage>
        <taxon>Eukaryota</taxon>
        <taxon>Metazoa</taxon>
        <taxon>Ecdysozoa</taxon>
        <taxon>Arthropoda</taxon>
        <taxon>Chelicerata</taxon>
        <taxon>Arachnida</taxon>
        <taxon>Araneae</taxon>
        <taxon>Araneomorphae</taxon>
        <taxon>Entelegynae</taxon>
        <taxon>Araneoidea</taxon>
        <taxon>Araneidae</taxon>
        <taxon>Araneus</taxon>
    </lineage>
</organism>
<name>A0A4Y2WMR8_ARAVE</name>
<proteinExistence type="predicted"/>
<keyword evidence="2" id="KW-1185">Reference proteome</keyword>
<feature type="non-terminal residue" evidence="1">
    <location>
        <position position="42"/>
    </location>
</feature>
<gene>
    <name evidence="1" type="ORF">AVEN_274041_1</name>
</gene>
<dbReference type="Proteomes" id="UP000499080">
    <property type="component" value="Unassembled WGS sequence"/>
</dbReference>
<comment type="caution">
    <text evidence="1">The sequence shown here is derived from an EMBL/GenBank/DDBJ whole genome shotgun (WGS) entry which is preliminary data.</text>
</comment>
<protein>
    <submittedName>
        <fullName evidence="1">Uncharacterized protein</fullName>
    </submittedName>
</protein>
<dbReference type="OrthoDB" id="6423696at2759"/>
<sequence length="42" mass="5168">MTLHESVTPVERAAIEELKRRMENEITPKMREDRSLYYRFLK</sequence>
<dbReference type="AlphaFoldDB" id="A0A4Y2WMR8"/>
<evidence type="ECO:0000313" key="1">
    <source>
        <dbReference type="EMBL" id="GBO37996.1"/>
    </source>
</evidence>
<dbReference type="EMBL" id="BGPR01062590">
    <property type="protein sequence ID" value="GBO37996.1"/>
    <property type="molecule type" value="Genomic_DNA"/>
</dbReference>
<reference evidence="1 2" key="1">
    <citation type="journal article" date="2019" name="Sci. Rep.">
        <title>Orb-weaving spider Araneus ventricosus genome elucidates the spidroin gene catalogue.</title>
        <authorList>
            <person name="Kono N."/>
            <person name="Nakamura H."/>
            <person name="Ohtoshi R."/>
            <person name="Moran D.A.P."/>
            <person name="Shinohara A."/>
            <person name="Yoshida Y."/>
            <person name="Fujiwara M."/>
            <person name="Mori M."/>
            <person name="Tomita M."/>
            <person name="Arakawa K."/>
        </authorList>
    </citation>
    <scope>NUCLEOTIDE SEQUENCE [LARGE SCALE GENOMIC DNA]</scope>
</reference>
<evidence type="ECO:0000313" key="2">
    <source>
        <dbReference type="Proteomes" id="UP000499080"/>
    </source>
</evidence>